<sequence>MVSYYLRLAWLSVKKTPVLSALMVLAIAMGIAACLTTLTLYQVVSSNPLADKNAVTFAVQLDSWDPNEDYWAVNGVPEQLTYQDAKAIYRTGNADQTVLTSRIGVTVEATDASTPPKVEDARLATRDFFSVFDVPFRYGGPWSATADAHGEQQVVISTALQHHFFAGEYPVGKSVMVEGEVYTIVGVMDERWTMTPSVYDLNTGAFKEPPQLFLPFFNVERRPFASWGNVVGWKNEDVRSHQDFLATEMAWVQTWVSLNTPEARAEFEQFLVNYIHNEKQKGRFERPLKYYLNTPEQWLSINGVVSRDNRILVYLSLAFLAVCLVNAVVLLLAKFLRKAPEAGLRRALGASRAAVFVQHLAEAAVIGALGSALGLLLSWFGLVGVRSLYSHYQEVAVMSGFTVIAALVFALVSALVSGALPAWQVSRSQPARYLKAQ</sequence>
<dbReference type="PROSITE" id="PS51257">
    <property type="entry name" value="PROKAR_LIPOPROTEIN"/>
    <property type="match status" value="1"/>
</dbReference>
<evidence type="ECO:0000259" key="7">
    <source>
        <dbReference type="Pfam" id="PF02687"/>
    </source>
</evidence>
<feature type="transmembrane region" description="Helical" evidence="6">
    <location>
        <begin position="354"/>
        <end position="380"/>
    </location>
</feature>
<evidence type="ECO:0000313" key="10">
    <source>
        <dbReference type="Proteomes" id="UP001168380"/>
    </source>
</evidence>
<feature type="transmembrane region" description="Helical" evidence="6">
    <location>
        <begin position="311"/>
        <end position="333"/>
    </location>
</feature>
<accession>A0ABT8THJ3</accession>
<reference evidence="9" key="1">
    <citation type="submission" date="2023-07" db="EMBL/GenBank/DDBJ databases">
        <title>Gilvimarinus algae sp. nov., isolated from the surface of Kelp.</title>
        <authorList>
            <person name="Sun Y.Y."/>
            <person name="Gong Y."/>
            <person name="Du Z.J."/>
        </authorList>
    </citation>
    <scope>NUCLEOTIDE SEQUENCE</scope>
    <source>
        <strain evidence="9">SDUM040014</strain>
    </source>
</reference>
<dbReference type="InterPro" id="IPR050250">
    <property type="entry name" value="Macrolide_Exporter_MacB"/>
</dbReference>
<dbReference type="InterPro" id="IPR025857">
    <property type="entry name" value="MacB_PCD"/>
</dbReference>
<dbReference type="PANTHER" id="PTHR30572:SF18">
    <property type="entry name" value="ABC-TYPE MACROLIDE FAMILY EXPORT SYSTEM PERMEASE COMPONENT 2"/>
    <property type="match status" value="1"/>
</dbReference>
<dbReference type="Pfam" id="PF12704">
    <property type="entry name" value="MacB_PCD"/>
    <property type="match status" value="1"/>
</dbReference>
<evidence type="ECO:0000256" key="4">
    <source>
        <dbReference type="ARBA" id="ARBA00022989"/>
    </source>
</evidence>
<keyword evidence="4 6" id="KW-1133">Transmembrane helix</keyword>
<evidence type="ECO:0000313" key="9">
    <source>
        <dbReference type="EMBL" id="MDO3382151.1"/>
    </source>
</evidence>
<evidence type="ECO:0000256" key="5">
    <source>
        <dbReference type="ARBA" id="ARBA00023136"/>
    </source>
</evidence>
<protein>
    <submittedName>
        <fullName evidence="9">ABC transporter permease</fullName>
    </submittedName>
</protein>
<evidence type="ECO:0000256" key="2">
    <source>
        <dbReference type="ARBA" id="ARBA00022475"/>
    </source>
</evidence>
<feature type="transmembrane region" description="Helical" evidence="6">
    <location>
        <begin position="400"/>
        <end position="423"/>
    </location>
</feature>
<evidence type="ECO:0000259" key="8">
    <source>
        <dbReference type="Pfam" id="PF12704"/>
    </source>
</evidence>
<dbReference type="RefSeq" id="WP_302712311.1">
    <property type="nucleotide sequence ID" value="NZ_JAULRT010000052.1"/>
</dbReference>
<dbReference type="PANTHER" id="PTHR30572">
    <property type="entry name" value="MEMBRANE COMPONENT OF TRANSPORTER-RELATED"/>
    <property type="match status" value="1"/>
</dbReference>
<dbReference type="Proteomes" id="UP001168380">
    <property type="component" value="Unassembled WGS sequence"/>
</dbReference>
<keyword evidence="10" id="KW-1185">Reference proteome</keyword>
<gene>
    <name evidence="9" type="ORF">QWI16_08180</name>
</gene>
<keyword evidence="3 6" id="KW-0812">Transmembrane</keyword>
<evidence type="ECO:0000256" key="6">
    <source>
        <dbReference type="SAM" id="Phobius"/>
    </source>
</evidence>
<dbReference type="EMBL" id="JAULRT010000052">
    <property type="protein sequence ID" value="MDO3382151.1"/>
    <property type="molecule type" value="Genomic_DNA"/>
</dbReference>
<keyword evidence="2" id="KW-1003">Cell membrane</keyword>
<comment type="subcellular location">
    <subcellularLocation>
        <location evidence="1">Cell membrane</location>
        <topology evidence="1">Multi-pass membrane protein</topology>
    </subcellularLocation>
</comment>
<dbReference type="InterPro" id="IPR003838">
    <property type="entry name" value="ABC3_permease_C"/>
</dbReference>
<feature type="domain" description="ABC3 transporter permease C-terminal" evidence="7">
    <location>
        <begin position="315"/>
        <end position="430"/>
    </location>
</feature>
<feature type="domain" description="MacB-like periplasmic core" evidence="8">
    <location>
        <begin position="20"/>
        <end position="266"/>
    </location>
</feature>
<name>A0ABT8THJ3_9GAMM</name>
<evidence type="ECO:0000256" key="3">
    <source>
        <dbReference type="ARBA" id="ARBA00022692"/>
    </source>
</evidence>
<dbReference type="Pfam" id="PF02687">
    <property type="entry name" value="FtsX"/>
    <property type="match status" value="1"/>
</dbReference>
<comment type="caution">
    <text evidence="9">The sequence shown here is derived from an EMBL/GenBank/DDBJ whole genome shotgun (WGS) entry which is preliminary data.</text>
</comment>
<organism evidence="9 10">
    <name type="scientific">Gilvimarinus algae</name>
    <dbReference type="NCBI Taxonomy" id="3058037"/>
    <lineage>
        <taxon>Bacteria</taxon>
        <taxon>Pseudomonadati</taxon>
        <taxon>Pseudomonadota</taxon>
        <taxon>Gammaproteobacteria</taxon>
        <taxon>Cellvibrionales</taxon>
        <taxon>Cellvibrionaceae</taxon>
        <taxon>Gilvimarinus</taxon>
    </lineage>
</organism>
<feature type="transmembrane region" description="Helical" evidence="6">
    <location>
        <begin position="21"/>
        <end position="44"/>
    </location>
</feature>
<keyword evidence="5 6" id="KW-0472">Membrane</keyword>
<evidence type="ECO:0000256" key="1">
    <source>
        <dbReference type="ARBA" id="ARBA00004651"/>
    </source>
</evidence>
<proteinExistence type="predicted"/>